<keyword evidence="3" id="KW-1185">Reference proteome</keyword>
<sequence>MPELKLFTVTTTSLTLLLDGCGNPTWSQVGANWSRHIFYGQLAPFGVPWRPHHNTLQLPFYGLRPYPAIIGPLWCSMAPTSQHSPIAILWPQAISCHHWPFWPFPTSTTPRPSSLILGPGGPFCFLGASSPP</sequence>
<dbReference type="EMBL" id="AVOT02018685">
    <property type="protein sequence ID" value="MBW0505752.1"/>
    <property type="molecule type" value="Genomic_DNA"/>
</dbReference>
<evidence type="ECO:0000313" key="2">
    <source>
        <dbReference type="EMBL" id="MBW0505752.1"/>
    </source>
</evidence>
<dbReference type="Proteomes" id="UP000765509">
    <property type="component" value="Unassembled WGS sequence"/>
</dbReference>
<reference evidence="2" key="1">
    <citation type="submission" date="2021-03" db="EMBL/GenBank/DDBJ databases">
        <title>Draft genome sequence of rust myrtle Austropuccinia psidii MF-1, a brazilian biotype.</title>
        <authorList>
            <person name="Quecine M.C."/>
            <person name="Pachon D.M.R."/>
            <person name="Bonatelli M.L."/>
            <person name="Correr F.H."/>
            <person name="Franceschini L.M."/>
            <person name="Leite T.F."/>
            <person name="Margarido G.R.A."/>
            <person name="Almeida C.A."/>
            <person name="Ferrarezi J.A."/>
            <person name="Labate C.A."/>
        </authorList>
    </citation>
    <scope>NUCLEOTIDE SEQUENCE</scope>
    <source>
        <strain evidence="2">MF-1</strain>
    </source>
</reference>
<proteinExistence type="predicted"/>
<gene>
    <name evidence="2" type="ORF">O181_045467</name>
</gene>
<accession>A0A9Q3HIR9</accession>
<dbReference type="AlphaFoldDB" id="A0A9Q3HIR9"/>
<evidence type="ECO:0000313" key="3">
    <source>
        <dbReference type="Proteomes" id="UP000765509"/>
    </source>
</evidence>
<comment type="caution">
    <text evidence="2">The sequence shown here is derived from an EMBL/GenBank/DDBJ whole genome shotgun (WGS) entry which is preliminary data.</text>
</comment>
<organism evidence="2 3">
    <name type="scientific">Austropuccinia psidii MF-1</name>
    <dbReference type="NCBI Taxonomy" id="1389203"/>
    <lineage>
        <taxon>Eukaryota</taxon>
        <taxon>Fungi</taxon>
        <taxon>Dikarya</taxon>
        <taxon>Basidiomycota</taxon>
        <taxon>Pucciniomycotina</taxon>
        <taxon>Pucciniomycetes</taxon>
        <taxon>Pucciniales</taxon>
        <taxon>Sphaerophragmiaceae</taxon>
        <taxon>Austropuccinia</taxon>
    </lineage>
</organism>
<feature type="chain" id="PRO_5040496510" evidence="1">
    <location>
        <begin position="23"/>
        <end position="132"/>
    </location>
</feature>
<keyword evidence="1" id="KW-0732">Signal</keyword>
<name>A0A9Q3HIR9_9BASI</name>
<feature type="signal peptide" evidence="1">
    <location>
        <begin position="1"/>
        <end position="22"/>
    </location>
</feature>
<evidence type="ECO:0000256" key="1">
    <source>
        <dbReference type="SAM" id="SignalP"/>
    </source>
</evidence>
<protein>
    <submittedName>
        <fullName evidence="2">Uncharacterized protein</fullName>
    </submittedName>
</protein>